<dbReference type="InterPro" id="IPR025355">
    <property type="entry name" value="DUF4259"/>
</dbReference>
<gene>
    <name evidence="1" type="ORF">H0E84_05435</name>
</gene>
<proteinExistence type="predicted"/>
<sequence>MGTWANDSFGNDDAADWLDELTDRNDLGLVRETVARVLTAEGYLEAPDAAEALAACEVLAAARGRPTAAAQDEDALMDWLARVEPVVDDALVAQAVQAIDRILGADSELRELWEESGGLEDWQGEVRALRGNLVG</sequence>
<accession>A0A853JB03</accession>
<dbReference type="Pfam" id="PF14078">
    <property type="entry name" value="DUF4259"/>
    <property type="match status" value="1"/>
</dbReference>
<dbReference type="Proteomes" id="UP000578091">
    <property type="component" value="Unassembled WGS sequence"/>
</dbReference>
<dbReference type="AlphaFoldDB" id="A0A853JB03"/>
<keyword evidence="2" id="KW-1185">Reference proteome</keyword>
<reference evidence="1 2" key="1">
    <citation type="submission" date="2020-07" db="EMBL/GenBank/DDBJ databases">
        <title>Luteimonas sp. SJ-92.</title>
        <authorList>
            <person name="Huang X.-X."/>
            <person name="Xu L."/>
            <person name="Sun J.-Q."/>
        </authorList>
    </citation>
    <scope>NUCLEOTIDE SEQUENCE [LARGE SCALE GENOMIC DNA]</scope>
    <source>
        <strain evidence="1 2">SJ-92</strain>
    </source>
</reference>
<organism evidence="1 2">
    <name type="scientific">Luteimonas salinisoli</name>
    <dbReference type="NCBI Taxonomy" id="2752307"/>
    <lineage>
        <taxon>Bacteria</taxon>
        <taxon>Pseudomonadati</taxon>
        <taxon>Pseudomonadota</taxon>
        <taxon>Gammaproteobacteria</taxon>
        <taxon>Lysobacterales</taxon>
        <taxon>Lysobacteraceae</taxon>
        <taxon>Luteimonas</taxon>
    </lineage>
</organism>
<protein>
    <submittedName>
        <fullName evidence="1">DUF4259 domain-containing protein</fullName>
    </submittedName>
</protein>
<evidence type="ECO:0000313" key="2">
    <source>
        <dbReference type="Proteomes" id="UP000578091"/>
    </source>
</evidence>
<evidence type="ECO:0000313" key="1">
    <source>
        <dbReference type="EMBL" id="NZA25818.1"/>
    </source>
</evidence>
<dbReference type="EMBL" id="JACCKA010000039">
    <property type="protein sequence ID" value="NZA25818.1"/>
    <property type="molecule type" value="Genomic_DNA"/>
</dbReference>
<comment type="caution">
    <text evidence="1">The sequence shown here is derived from an EMBL/GenBank/DDBJ whole genome shotgun (WGS) entry which is preliminary data.</text>
</comment>
<dbReference type="RefSeq" id="WP_180677619.1">
    <property type="nucleotide sequence ID" value="NZ_JACCKA010000039.1"/>
</dbReference>
<name>A0A853JB03_9GAMM</name>